<dbReference type="InterPro" id="IPR036068">
    <property type="entry name" value="Nicotinate_pribotase-like_C"/>
</dbReference>
<dbReference type="UniPathway" id="UPA00253">
    <property type="reaction ID" value="UER00457"/>
</dbReference>
<reference evidence="12 13" key="1">
    <citation type="submission" date="2018-09" db="EMBL/GenBank/DDBJ databases">
        <title>Genome sequencing of Nocardioides immobilis CCTCC AB 2017083 for comparison to Nocardioides silvaticus.</title>
        <authorList>
            <person name="Li C."/>
            <person name="Wang G."/>
        </authorList>
    </citation>
    <scope>NUCLEOTIDE SEQUENCE [LARGE SCALE GENOMIC DNA]</scope>
    <source>
        <strain evidence="12 13">CCTCC AB 2017083</strain>
    </source>
</reference>
<dbReference type="SUPFAM" id="SSF51690">
    <property type="entry name" value="Nicotinate/Quinolinate PRTase C-terminal domain-like"/>
    <property type="match status" value="1"/>
</dbReference>
<keyword evidence="12" id="KW-0328">Glycosyltransferase</keyword>
<comment type="pathway">
    <text evidence="1">Cofactor biosynthesis; NAD(+) biosynthesis; nicotinate D-ribonucleotide from nicotinate: step 1/1.</text>
</comment>
<dbReference type="Pfam" id="PF00857">
    <property type="entry name" value="Isochorismatase"/>
    <property type="match status" value="1"/>
</dbReference>
<dbReference type="Pfam" id="PF17767">
    <property type="entry name" value="NAPRTase_N"/>
    <property type="match status" value="1"/>
</dbReference>
<dbReference type="InterPro" id="IPR013785">
    <property type="entry name" value="Aldolase_TIM"/>
</dbReference>
<dbReference type="SUPFAM" id="SSF54675">
    <property type="entry name" value="Nicotinate/Quinolinate PRTase N-terminal domain-like"/>
    <property type="match status" value="1"/>
</dbReference>
<proteinExistence type="inferred from homology"/>
<keyword evidence="5 12" id="KW-0436">Ligase</keyword>
<evidence type="ECO:0000256" key="1">
    <source>
        <dbReference type="ARBA" id="ARBA00004952"/>
    </source>
</evidence>
<sequence>MTTTRSVTVTDRTGLLTDRYELTMLDSWVRDGSAGHSAVFEVFARRLPEGRRYGVLAGLGRLLPLIESFAFDADEVAWLQEQGVIGDRTAGYLRDFRFRGDVDAYQEGDLYFPGSPVLTVRGTLGECVALETLVLSVLNHDTAIASAAARMVTAAQGRPIIEMGGRRTHEQAAVATARAAYLAGFASTSNLAAGRRYGIPTVGTAAHAFTLAHESEEAAFRSQVEAQGTGTTLLVDTYDIAEGIRTAVRVAGPALGAVRIDSGDLADEAAKARALLDELGARSTKVVATSDLDEFVITALADAPIDGYGVGTRVATGSGHPTASMVYKLVAVSDSIGGPLRPVSKKSKDKVSLGGHKTAWREYDDAGRLVRETFTVPGDPEPAQARRAQIPVMRDGTTVHAPTTDEIRAFTAAALQSLPAEALAVAAGAPYLTVVPHPIEEENMTAPTKALIVVDVQNDFIEGGSLGVAGGRDVATRISEHLAAHAGDYAVIAASRDWHHAPVDGDTNGGHFAAPGEEPDFDTTWPVHCVSDGPGSDYAPELATDAVTHHVRKGQGVPAYSAFEGVTDDGAALADVLRTAGVTDVDITGIATDYCVRATALDARREGFAVRLLDGLHAGVAPESSEAALAEMAEAGVAL</sequence>
<keyword evidence="6" id="KW-0662">Pyridine nucleotide biosynthesis</keyword>
<comment type="similarity">
    <text evidence="2">Belongs to the NAPRTase family.</text>
</comment>
<accession>A0A417Y0N7</accession>
<dbReference type="Proteomes" id="UP000283644">
    <property type="component" value="Unassembled WGS sequence"/>
</dbReference>
<name>A0A417Y0N7_9ACTN</name>
<evidence type="ECO:0000259" key="11">
    <source>
        <dbReference type="Pfam" id="PF17767"/>
    </source>
</evidence>
<organism evidence="12 13">
    <name type="scientific">Nocardioides immobilis</name>
    <dbReference type="NCBI Taxonomy" id="2049295"/>
    <lineage>
        <taxon>Bacteria</taxon>
        <taxon>Bacillati</taxon>
        <taxon>Actinomycetota</taxon>
        <taxon>Actinomycetes</taxon>
        <taxon>Propionibacteriales</taxon>
        <taxon>Nocardioidaceae</taxon>
        <taxon>Nocardioides</taxon>
    </lineage>
</organism>
<dbReference type="InterPro" id="IPR000868">
    <property type="entry name" value="Isochorismatase-like_dom"/>
</dbReference>
<dbReference type="InterPro" id="IPR040727">
    <property type="entry name" value="NAPRTase_N"/>
</dbReference>
<dbReference type="EMBL" id="QXGH01000019">
    <property type="protein sequence ID" value="RHW26127.1"/>
    <property type="molecule type" value="Genomic_DNA"/>
</dbReference>
<feature type="domain" description="Nicotinate phosphoribosyltransferase N-terminal" evidence="11">
    <location>
        <begin position="15"/>
        <end position="139"/>
    </location>
</feature>
<dbReference type="Gene3D" id="3.40.50.850">
    <property type="entry name" value="Isochorismatase-like"/>
    <property type="match status" value="1"/>
</dbReference>
<keyword evidence="4" id="KW-0597">Phosphoprotein</keyword>
<evidence type="ECO:0000259" key="10">
    <source>
        <dbReference type="Pfam" id="PF04095"/>
    </source>
</evidence>
<gene>
    <name evidence="12" type="ORF">D0Z08_15915</name>
</gene>
<dbReference type="Gene3D" id="3.20.20.70">
    <property type="entry name" value="Aldolase class I"/>
    <property type="match status" value="1"/>
</dbReference>
<comment type="caution">
    <text evidence="12">The sequence shown here is derived from an EMBL/GenBank/DDBJ whole genome shotgun (WGS) entry which is preliminary data.</text>
</comment>
<dbReference type="InterPro" id="IPR006405">
    <property type="entry name" value="Nic_PRibTrfase_pncB"/>
</dbReference>
<evidence type="ECO:0000256" key="2">
    <source>
        <dbReference type="ARBA" id="ARBA00010897"/>
    </source>
</evidence>
<keyword evidence="13" id="KW-1185">Reference proteome</keyword>
<dbReference type="PANTHER" id="PTHR11098:SF8">
    <property type="entry name" value="NICOTINATE PHOSPHORIBOSYLTRANSFERASE PNCB1"/>
    <property type="match status" value="1"/>
</dbReference>
<comment type="catalytic activity">
    <reaction evidence="8">
        <text>5-phospho-alpha-D-ribose 1-diphosphate + nicotinate + ATP + H2O = nicotinate beta-D-ribonucleotide + ADP + phosphate + diphosphate</text>
        <dbReference type="Rhea" id="RHEA:36163"/>
        <dbReference type="ChEBI" id="CHEBI:15377"/>
        <dbReference type="ChEBI" id="CHEBI:30616"/>
        <dbReference type="ChEBI" id="CHEBI:32544"/>
        <dbReference type="ChEBI" id="CHEBI:33019"/>
        <dbReference type="ChEBI" id="CHEBI:43474"/>
        <dbReference type="ChEBI" id="CHEBI:57502"/>
        <dbReference type="ChEBI" id="CHEBI:58017"/>
        <dbReference type="ChEBI" id="CHEBI:456216"/>
        <dbReference type="EC" id="6.3.4.21"/>
    </reaction>
</comment>
<evidence type="ECO:0000313" key="13">
    <source>
        <dbReference type="Proteomes" id="UP000283644"/>
    </source>
</evidence>
<dbReference type="InterPro" id="IPR036380">
    <property type="entry name" value="Isochorismatase-like_sf"/>
</dbReference>
<dbReference type="AlphaFoldDB" id="A0A417Y0N7"/>
<evidence type="ECO:0000256" key="8">
    <source>
        <dbReference type="ARBA" id="ARBA00048668"/>
    </source>
</evidence>
<dbReference type="GO" id="GO:0016757">
    <property type="term" value="F:glycosyltransferase activity"/>
    <property type="evidence" value="ECO:0007669"/>
    <property type="project" value="UniProtKB-KW"/>
</dbReference>
<evidence type="ECO:0000256" key="7">
    <source>
        <dbReference type="ARBA" id="ARBA00022679"/>
    </source>
</evidence>
<dbReference type="InterPro" id="IPR007229">
    <property type="entry name" value="Nic_PRibTrfase-Fam"/>
</dbReference>
<dbReference type="GO" id="GO:0034355">
    <property type="term" value="P:NAD+ biosynthetic process via the salvage pathway"/>
    <property type="evidence" value="ECO:0007669"/>
    <property type="project" value="TreeGrafter"/>
</dbReference>
<evidence type="ECO:0000313" key="12">
    <source>
        <dbReference type="EMBL" id="RHW26127.1"/>
    </source>
</evidence>
<dbReference type="GO" id="GO:0005829">
    <property type="term" value="C:cytosol"/>
    <property type="evidence" value="ECO:0007669"/>
    <property type="project" value="TreeGrafter"/>
</dbReference>
<dbReference type="EC" id="6.3.4.21" evidence="3"/>
<dbReference type="NCBIfam" id="NF006698">
    <property type="entry name" value="PRK09243.1-5"/>
    <property type="match status" value="1"/>
</dbReference>
<dbReference type="Pfam" id="PF04095">
    <property type="entry name" value="NAPRTase"/>
    <property type="match status" value="1"/>
</dbReference>
<evidence type="ECO:0000256" key="5">
    <source>
        <dbReference type="ARBA" id="ARBA00022598"/>
    </source>
</evidence>
<dbReference type="CDD" id="cd01570">
    <property type="entry name" value="NAPRTase_A"/>
    <property type="match status" value="1"/>
</dbReference>
<evidence type="ECO:0000256" key="3">
    <source>
        <dbReference type="ARBA" id="ARBA00013236"/>
    </source>
</evidence>
<feature type="domain" description="Nicotinate/nicotinamide phosphoribosyltransferase" evidence="10">
    <location>
        <begin position="161"/>
        <end position="377"/>
    </location>
</feature>
<dbReference type="PANTHER" id="PTHR11098">
    <property type="entry name" value="NICOTINATE PHOSPHORIBOSYLTRANSFERASE"/>
    <property type="match status" value="1"/>
</dbReference>
<keyword evidence="7 12" id="KW-0808">Transferase</keyword>
<dbReference type="NCBIfam" id="TIGR01513">
    <property type="entry name" value="NAPRTase_put"/>
    <property type="match status" value="1"/>
</dbReference>
<dbReference type="NCBIfam" id="NF009131">
    <property type="entry name" value="PRK12484.1"/>
    <property type="match status" value="1"/>
</dbReference>
<dbReference type="GO" id="GO:0004516">
    <property type="term" value="F:nicotinate phosphoribosyltransferase activity"/>
    <property type="evidence" value="ECO:0007669"/>
    <property type="project" value="UniProtKB-EC"/>
</dbReference>
<dbReference type="InterPro" id="IPR041525">
    <property type="entry name" value="N/Namide_PRibTrfase"/>
</dbReference>
<dbReference type="Gene3D" id="3.20.140.10">
    <property type="entry name" value="nicotinate phosphoribosyltransferase"/>
    <property type="match status" value="1"/>
</dbReference>
<evidence type="ECO:0000259" key="9">
    <source>
        <dbReference type="Pfam" id="PF00857"/>
    </source>
</evidence>
<dbReference type="SUPFAM" id="SSF52499">
    <property type="entry name" value="Isochorismatase-like hydrolases"/>
    <property type="match status" value="1"/>
</dbReference>
<protein>
    <recommendedName>
        <fullName evidence="3">nicotinate phosphoribosyltransferase</fullName>
        <ecNumber evidence="3">6.3.4.21</ecNumber>
    </recommendedName>
</protein>
<evidence type="ECO:0000256" key="6">
    <source>
        <dbReference type="ARBA" id="ARBA00022642"/>
    </source>
</evidence>
<feature type="domain" description="Isochorismatase-like" evidence="9">
    <location>
        <begin position="450"/>
        <end position="637"/>
    </location>
</feature>
<evidence type="ECO:0000256" key="4">
    <source>
        <dbReference type="ARBA" id="ARBA00022553"/>
    </source>
</evidence>